<protein>
    <recommendedName>
        <fullName evidence="11">ADP-ribosylation factor</fullName>
    </recommendedName>
</protein>
<feature type="region of interest" description="Disordered" evidence="8">
    <location>
        <begin position="531"/>
        <end position="570"/>
    </location>
</feature>
<evidence type="ECO:0000313" key="9">
    <source>
        <dbReference type="EMBL" id="PNW74933.1"/>
    </source>
</evidence>
<dbReference type="OrthoDB" id="427186at2759"/>
<evidence type="ECO:0000256" key="3">
    <source>
        <dbReference type="ARBA" id="ARBA00022741"/>
    </source>
</evidence>
<feature type="binding site" evidence="7">
    <location>
        <position position="47"/>
    </location>
    <ligand>
        <name>Mg(2+)</name>
        <dbReference type="ChEBI" id="CHEBI:18420"/>
    </ligand>
</feature>
<dbReference type="FunFam" id="3.40.50.300:FF:004998">
    <property type="entry name" value="ARF-like GTPase ARLP2, atypical"/>
    <property type="match status" value="1"/>
</dbReference>
<dbReference type="ExpressionAtlas" id="A0A2K3D316">
    <property type="expression patterns" value="baseline"/>
</dbReference>
<evidence type="ECO:0000256" key="1">
    <source>
        <dbReference type="ARBA" id="ARBA00010290"/>
    </source>
</evidence>
<accession>A0A2K3D316</accession>
<dbReference type="KEGG" id="cre:CHLRE_12g503850v5"/>
<dbReference type="GO" id="GO:0016192">
    <property type="term" value="P:vesicle-mediated transport"/>
    <property type="evidence" value="ECO:0000318"/>
    <property type="project" value="GO_Central"/>
</dbReference>
<dbReference type="InterPro" id="IPR024156">
    <property type="entry name" value="Small_GTPase_ARF"/>
</dbReference>
<dbReference type="GeneID" id="5716436"/>
<feature type="binding site" evidence="7">
    <location>
        <position position="30"/>
    </location>
    <ligand>
        <name>Mg(2+)</name>
        <dbReference type="ChEBI" id="CHEBI:18420"/>
    </ligand>
</feature>
<dbReference type="Proteomes" id="UP000006906">
    <property type="component" value="Chromosome 12"/>
</dbReference>
<dbReference type="EMBL" id="CM008973">
    <property type="protein sequence ID" value="PNW74933.1"/>
    <property type="molecule type" value="Genomic_DNA"/>
</dbReference>
<feature type="binding site" evidence="6">
    <location>
        <begin position="23"/>
        <end position="30"/>
    </location>
    <ligand>
        <name>GTP</name>
        <dbReference type="ChEBI" id="CHEBI:37565"/>
    </ligand>
</feature>
<feature type="compositionally biased region" description="Pro residues" evidence="8">
    <location>
        <begin position="669"/>
        <end position="693"/>
    </location>
</feature>
<sequence>MSRIADFLQSFFPSQEGRVLCLGLDASGRTTWLYAQKLGEIVTTIPTIGFNVESVAKDGVDVTFWDVGGCDKIRPLWRHYFQNTDGVMLFVDSNDRERIQEVRDEFNRLLSEEELRDAFCLVIASKQDLPNVMSLAEIRDALDLPRLMKDRHWVLMPTRLPVDKQELDGHMDWLVASIRAERNQVARRARQAAYKQKLAQSQAQRKQKQAQQATAAQAAATAAGGWGAAAGAGAGGGSGAGGASGGGSGGEAEMDVLERWLQVEDEPDDEFLRKLEDYSLDVWDHRTHLRLAWLYLTRHGRREGLARIHSAIQSFIANSPVTKRKTGTTYHETMTYFWAHMVHFCIASMKAPQQQGKEPDFKTFLLFNPLLTNGGLFLHYYSKDLMLKNPEARKQVVLPDKRPLPSLVTSVESIKQLQQNQARYGKKPAAGSGPAGPATAVTAAAPPIALSDDEFLQRFLGRGLDRWSHATMLRAVYCCLRAHGRRHGGKLALDALAALQGEHAHTTLNYFWLTMLTHTLAAEHSAALFADRPAPPPLRKAPKRVEEEEGAGGQGKVAEAPSRQEPEPTSAVAAAAAAAAGPSNFTSSAKATAAVAVAAVAGMAGIALGEAAGTAAESAAESAAAGGSSEDWVEVDAAALSGTAGRSSAPAAAHASAAAAAAGPAPGSGAPPPTASPPAPMSAPTPVPPPPQLPEWSALLGSGSYASVRLQELVADESRYLAHYNKKTIFSDAAAAGFVPPDKKPLPTTV</sequence>
<dbReference type="Gene3D" id="3.40.50.300">
    <property type="entry name" value="P-loop containing nucleotide triphosphate hydrolases"/>
    <property type="match status" value="1"/>
</dbReference>
<keyword evidence="3 6" id="KW-0547">Nucleotide-binding</keyword>
<keyword evidence="5 6" id="KW-0342">GTP-binding</keyword>
<evidence type="ECO:0000256" key="6">
    <source>
        <dbReference type="PIRSR" id="PIRSR606689-1"/>
    </source>
</evidence>
<dbReference type="STRING" id="3055.A0A2K3D316"/>
<feature type="binding site" evidence="6">
    <location>
        <position position="69"/>
    </location>
    <ligand>
        <name>GTP</name>
        <dbReference type="ChEBI" id="CHEBI:37565"/>
    </ligand>
</feature>
<dbReference type="GO" id="GO:0005525">
    <property type="term" value="F:GTP binding"/>
    <property type="evidence" value="ECO:0000318"/>
    <property type="project" value="GO_Central"/>
</dbReference>
<evidence type="ECO:0000256" key="8">
    <source>
        <dbReference type="SAM" id="MobiDB-lite"/>
    </source>
</evidence>
<keyword evidence="10" id="KW-1185">Reference proteome</keyword>
<dbReference type="SMART" id="SM00177">
    <property type="entry name" value="ARF"/>
    <property type="match status" value="1"/>
</dbReference>
<dbReference type="PRINTS" id="PR00328">
    <property type="entry name" value="SAR1GTPBP"/>
</dbReference>
<name>A0A2K3D316_CHLRE</name>
<evidence type="ECO:0000256" key="5">
    <source>
        <dbReference type="ARBA" id="ARBA00023134"/>
    </source>
</evidence>
<dbReference type="PROSITE" id="PS51417">
    <property type="entry name" value="ARF"/>
    <property type="match status" value="1"/>
</dbReference>
<evidence type="ECO:0000256" key="4">
    <source>
        <dbReference type="ARBA" id="ARBA00022892"/>
    </source>
</evidence>
<gene>
    <name evidence="9" type="ORF">CHLRE_12g503850v5</name>
</gene>
<dbReference type="SUPFAM" id="SSF52540">
    <property type="entry name" value="P-loop containing nucleoside triphosphate hydrolases"/>
    <property type="match status" value="1"/>
</dbReference>
<dbReference type="SMART" id="SM00178">
    <property type="entry name" value="SAR"/>
    <property type="match status" value="1"/>
</dbReference>
<proteinExistence type="inferred from homology"/>
<reference evidence="9 10" key="1">
    <citation type="journal article" date="2007" name="Science">
        <title>The Chlamydomonas genome reveals the evolution of key animal and plant functions.</title>
        <authorList>
            <person name="Merchant S.S."/>
            <person name="Prochnik S.E."/>
            <person name="Vallon O."/>
            <person name="Harris E.H."/>
            <person name="Karpowicz S.J."/>
            <person name="Witman G.B."/>
            <person name="Terry A."/>
            <person name="Salamov A."/>
            <person name="Fritz-Laylin L.K."/>
            <person name="Marechal-Drouard L."/>
            <person name="Marshall W.F."/>
            <person name="Qu L.H."/>
            <person name="Nelson D.R."/>
            <person name="Sanderfoot A.A."/>
            <person name="Spalding M.H."/>
            <person name="Kapitonov V.V."/>
            <person name="Ren Q."/>
            <person name="Ferris P."/>
            <person name="Lindquist E."/>
            <person name="Shapiro H."/>
            <person name="Lucas S.M."/>
            <person name="Grimwood J."/>
            <person name="Schmutz J."/>
            <person name="Cardol P."/>
            <person name="Cerutti H."/>
            <person name="Chanfreau G."/>
            <person name="Chen C.L."/>
            <person name="Cognat V."/>
            <person name="Croft M.T."/>
            <person name="Dent R."/>
            <person name="Dutcher S."/>
            <person name="Fernandez E."/>
            <person name="Fukuzawa H."/>
            <person name="Gonzalez-Ballester D."/>
            <person name="Gonzalez-Halphen D."/>
            <person name="Hallmann A."/>
            <person name="Hanikenne M."/>
            <person name="Hippler M."/>
            <person name="Inwood W."/>
            <person name="Jabbari K."/>
            <person name="Kalanon M."/>
            <person name="Kuras R."/>
            <person name="Lefebvre P.A."/>
            <person name="Lemaire S.D."/>
            <person name="Lobanov A.V."/>
            <person name="Lohr M."/>
            <person name="Manuell A."/>
            <person name="Meier I."/>
            <person name="Mets L."/>
            <person name="Mittag M."/>
            <person name="Mittelmeier T."/>
            <person name="Moroney J.V."/>
            <person name="Moseley J."/>
            <person name="Napoli C."/>
            <person name="Nedelcu A.M."/>
            <person name="Niyogi K."/>
            <person name="Novoselov S.V."/>
            <person name="Paulsen I.T."/>
            <person name="Pazour G."/>
            <person name="Purton S."/>
            <person name="Ral J.P."/>
            <person name="Riano-Pachon D.M."/>
            <person name="Riekhof W."/>
            <person name="Rymarquis L."/>
            <person name="Schroda M."/>
            <person name="Stern D."/>
            <person name="Umen J."/>
            <person name="Willows R."/>
            <person name="Wilson N."/>
            <person name="Zimmer S.L."/>
            <person name="Allmer J."/>
            <person name="Balk J."/>
            <person name="Bisova K."/>
            <person name="Chen C.J."/>
            <person name="Elias M."/>
            <person name="Gendler K."/>
            <person name="Hauser C."/>
            <person name="Lamb M.R."/>
            <person name="Ledford H."/>
            <person name="Long J.C."/>
            <person name="Minagawa J."/>
            <person name="Page M.D."/>
            <person name="Pan J."/>
            <person name="Pootakham W."/>
            <person name="Roje S."/>
            <person name="Rose A."/>
            <person name="Stahlberg E."/>
            <person name="Terauchi A.M."/>
            <person name="Yang P."/>
            <person name="Ball S."/>
            <person name="Bowler C."/>
            <person name="Dieckmann C.L."/>
            <person name="Gladyshev V.N."/>
            <person name="Green P."/>
            <person name="Jorgensen R."/>
            <person name="Mayfield S."/>
            <person name="Mueller-Roeber B."/>
            <person name="Rajamani S."/>
            <person name="Sayre R.T."/>
            <person name="Brokstein P."/>
            <person name="Dubchak I."/>
            <person name="Goodstein D."/>
            <person name="Hornick L."/>
            <person name="Huang Y.W."/>
            <person name="Jhaveri J."/>
            <person name="Luo Y."/>
            <person name="Martinez D."/>
            <person name="Ngau W.C."/>
            <person name="Otillar B."/>
            <person name="Poliakov A."/>
            <person name="Porter A."/>
            <person name="Szajkowski L."/>
            <person name="Werner G."/>
            <person name="Zhou K."/>
            <person name="Grigoriev I.V."/>
            <person name="Rokhsar D.S."/>
            <person name="Grossman A.R."/>
        </authorList>
    </citation>
    <scope>NUCLEOTIDE SEQUENCE [LARGE SCALE GENOMIC DNA]</scope>
    <source>
        <strain evidence="10">CC-503</strain>
    </source>
</reference>
<keyword evidence="2" id="KW-0519">Myristate</keyword>
<dbReference type="InterPro" id="IPR027417">
    <property type="entry name" value="P-loop_NTPase"/>
</dbReference>
<dbReference type="GO" id="GO:0006886">
    <property type="term" value="P:intracellular protein transport"/>
    <property type="evidence" value="ECO:0000318"/>
    <property type="project" value="GO_Central"/>
</dbReference>
<dbReference type="Gramene" id="PNW74933">
    <property type="protein sequence ID" value="PNW74933"/>
    <property type="gene ID" value="CHLRE_12g503850v5"/>
</dbReference>
<dbReference type="GO" id="GO:0005737">
    <property type="term" value="C:cytoplasm"/>
    <property type="evidence" value="ECO:0000318"/>
    <property type="project" value="GO_Central"/>
</dbReference>
<evidence type="ECO:0000256" key="2">
    <source>
        <dbReference type="ARBA" id="ARBA00022707"/>
    </source>
</evidence>
<keyword evidence="2" id="KW-0449">Lipoprotein</keyword>
<organism evidence="9 10">
    <name type="scientific">Chlamydomonas reinhardtii</name>
    <name type="common">Chlamydomonas smithii</name>
    <dbReference type="NCBI Taxonomy" id="3055"/>
    <lineage>
        <taxon>Eukaryota</taxon>
        <taxon>Viridiplantae</taxon>
        <taxon>Chlorophyta</taxon>
        <taxon>core chlorophytes</taxon>
        <taxon>Chlorophyceae</taxon>
        <taxon>CS clade</taxon>
        <taxon>Chlamydomonadales</taxon>
        <taxon>Chlamydomonadaceae</taxon>
        <taxon>Chlamydomonas</taxon>
    </lineage>
</organism>
<evidence type="ECO:0000313" key="10">
    <source>
        <dbReference type="Proteomes" id="UP000006906"/>
    </source>
</evidence>
<evidence type="ECO:0000256" key="7">
    <source>
        <dbReference type="PIRSR" id="PIRSR606689-2"/>
    </source>
</evidence>
<keyword evidence="4" id="KW-0931">ER-Golgi transport</keyword>
<dbReference type="PANTHER" id="PTHR11711">
    <property type="entry name" value="ADP RIBOSYLATION FACTOR-RELATED"/>
    <property type="match status" value="1"/>
</dbReference>
<dbReference type="InterPro" id="IPR006689">
    <property type="entry name" value="Small_GTPase_ARF/SAR"/>
</dbReference>
<feature type="region of interest" description="Disordered" evidence="8">
    <location>
        <begin position="660"/>
        <end position="695"/>
    </location>
</feature>
<dbReference type="GO" id="GO:0046872">
    <property type="term" value="F:metal ion binding"/>
    <property type="evidence" value="ECO:0007669"/>
    <property type="project" value="UniProtKB-KW"/>
</dbReference>
<dbReference type="InParanoid" id="A0A2K3D316"/>
<dbReference type="Pfam" id="PF00025">
    <property type="entry name" value="Arf"/>
    <property type="match status" value="1"/>
</dbReference>
<evidence type="ECO:0008006" key="11">
    <source>
        <dbReference type="Google" id="ProtNLM"/>
    </source>
</evidence>
<dbReference type="AlphaFoldDB" id="A0A2K3D316"/>
<keyword evidence="7" id="KW-0460">Magnesium</keyword>
<dbReference type="GO" id="GO:0003924">
    <property type="term" value="F:GTPase activity"/>
    <property type="evidence" value="ECO:0007669"/>
    <property type="project" value="InterPro"/>
</dbReference>
<keyword evidence="4" id="KW-0813">Transport</keyword>
<keyword evidence="7" id="KW-0479">Metal-binding</keyword>
<dbReference type="RefSeq" id="XP_042918238.1">
    <property type="nucleotide sequence ID" value="XM_043068129.1"/>
</dbReference>
<comment type="similarity">
    <text evidence="1">Belongs to the small GTPase superfamily. Arf family.</text>
</comment>